<dbReference type="Proteomes" id="UP000036196">
    <property type="component" value="Unassembled WGS sequence"/>
</dbReference>
<sequence>MNTHLQWTPSFNNQFGDRTIYRLFVLGDKIFAVGFEFVATLDELSGKGINIRSVNSTFHYPASGVWGVIFDEIDPVLLSFKGFQHIAHSGLGSGRVLLNVASTILEHYNACGAGAYVFSAAVDAAHLRRSDLVILYDRLLGLNGYVKGKLFREQFAGWKASSDTLTGGRGYVITTTSYS</sequence>
<dbReference type="EMBL" id="LDZF01000009">
    <property type="protein sequence ID" value="KMK13851.1"/>
    <property type="molecule type" value="Genomic_DNA"/>
</dbReference>
<accession>A0A0J5KNK1</accession>
<dbReference type="RefSeq" id="WP_048253879.1">
    <property type="nucleotide sequence ID" value="NZ_CACVCI010000001.1"/>
</dbReference>
<dbReference type="EMBL" id="JAVDNV010000004">
    <property type="protein sequence ID" value="MDQ2308888.1"/>
    <property type="molecule type" value="Genomic_DNA"/>
</dbReference>
<evidence type="ECO:0000313" key="1">
    <source>
        <dbReference type="EMBL" id="EML1469727.1"/>
    </source>
</evidence>
<dbReference type="Proteomes" id="UP001236270">
    <property type="component" value="Unassembled WGS sequence"/>
</dbReference>
<evidence type="ECO:0000313" key="2">
    <source>
        <dbReference type="EMBL" id="KMK13851.1"/>
    </source>
</evidence>
<gene>
    <name evidence="2" type="ORF">ABW06_10355</name>
    <name evidence="1" type="ORF">QEG54_000399</name>
    <name evidence="3" type="ORF">RBJ30_07210</name>
</gene>
<organism evidence="2 4">
    <name type="scientific">Pluralibacter gergoviae</name>
    <name type="common">Enterobacter gergoviae</name>
    <dbReference type="NCBI Taxonomy" id="61647"/>
    <lineage>
        <taxon>Bacteria</taxon>
        <taxon>Pseudomonadati</taxon>
        <taxon>Pseudomonadota</taxon>
        <taxon>Gammaproteobacteria</taxon>
        <taxon>Enterobacterales</taxon>
        <taxon>Enterobacteriaceae</taxon>
        <taxon>Pluralibacter</taxon>
    </lineage>
</organism>
<dbReference type="GeneID" id="61385999"/>
<keyword evidence="4" id="KW-1185">Reference proteome</keyword>
<dbReference type="AlphaFoldDB" id="A0A0J5KNK1"/>
<reference evidence="1" key="3">
    <citation type="submission" date="2024-02" db="EMBL/GenBank/DDBJ databases">
        <authorList>
            <consortium name="Clinical and Environmental Microbiology Branch: Whole genome sequencing antimicrobial resistance pathogens in the healthcare setting"/>
        </authorList>
    </citation>
    <scope>NUCLEOTIDE SEQUENCE</scope>
    <source>
        <strain evidence="1">2021DK-00143</strain>
    </source>
</reference>
<dbReference type="PATRIC" id="fig|61647.14.peg.796"/>
<dbReference type="EMBL" id="ABLOKC030000002">
    <property type="protein sequence ID" value="EML1469727.1"/>
    <property type="molecule type" value="Genomic_DNA"/>
</dbReference>
<proteinExistence type="predicted"/>
<name>A0A0J5KNK1_PLUGE</name>
<reference evidence="2 4" key="1">
    <citation type="submission" date="2015-05" db="EMBL/GenBank/DDBJ databases">
        <title>Genome sequences of Pluralibacter gergoviae.</title>
        <authorList>
            <person name="Greninger A.L."/>
            <person name="Miller S."/>
        </authorList>
    </citation>
    <scope>NUCLEOTIDE SEQUENCE [LARGE SCALE GENOMIC DNA]</scope>
    <source>
        <strain evidence="2 4">JS81F13</strain>
    </source>
</reference>
<comment type="caution">
    <text evidence="2">The sequence shown here is derived from an EMBL/GenBank/DDBJ whole genome shotgun (WGS) entry which is preliminary data.</text>
</comment>
<evidence type="ECO:0000313" key="4">
    <source>
        <dbReference type="Proteomes" id="UP000036196"/>
    </source>
</evidence>
<reference evidence="3" key="2">
    <citation type="submission" date="2023-08" db="EMBL/GenBank/DDBJ databases">
        <title>WGS of pathogenic bacterial species, Los Angeles County Public Health Laboratories.</title>
        <authorList>
            <person name="Garrigues J.M."/>
            <person name="Green N.M."/>
        </authorList>
    </citation>
    <scope>NUCLEOTIDE SEQUENCE</scope>
    <source>
        <strain evidence="3">LACPHL-BACT-2023-00068</strain>
    </source>
</reference>
<evidence type="ECO:0000313" key="3">
    <source>
        <dbReference type="EMBL" id="MDQ2308888.1"/>
    </source>
</evidence>
<protein>
    <submittedName>
        <fullName evidence="2">Uncharacterized protein</fullName>
    </submittedName>
</protein>